<comment type="caution">
    <text evidence="1">The sequence shown here is derived from an EMBL/GenBank/DDBJ whole genome shotgun (WGS) entry which is preliminary data.</text>
</comment>
<evidence type="ECO:0000313" key="2">
    <source>
        <dbReference type="Proteomes" id="UP000179807"/>
    </source>
</evidence>
<dbReference type="VEuPathDB" id="TrichDB:TRFO_11046"/>
<dbReference type="RefSeq" id="XP_068347586.1">
    <property type="nucleotide sequence ID" value="XM_068495809.1"/>
</dbReference>
<dbReference type="GeneID" id="94830513"/>
<protein>
    <submittedName>
        <fullName evidence="1">Uncharacterized protein</fullName>
    </submittedName>
</protein>
<organism evidence="1 2">
    <name type="scientific">Tritrichomonas foetus</name>
    <dbReference type="NCBI Taxonomy" id="1144522"/>
    <lineage>
        <taxon>Eukaryota</taxon>
        <taxon>Metamonada</taxon>
        <taxon>Parabasalia</taxon>
        <taxon>Tritrichomonadida</taxon>
        <taxon>Tritrichomonadidae</taxon>
        <taxon>Tritrichomonas</taxon>
    </lineage>
</organism>
<reference evidence="1" key="1">
    <citation type="submission" date="2016-10" db="EMBL/GenBank/DDBJ databases">
        <authorList>
            <person name="Benchimol M."/>
            <person name="Almeida L.G."/>
            <person name="Vasconcelos A.T."/>
            <person name="Perreira-Neves A."/>
            <person name="Rosa I.A."/>
            <person name="Tasca T."/>
            <person name="Bogo M.R."/>
            <person name="de Souza W."/>
        </authorList>
    </citation>
    <scope>NUCLEOTIDE SEQUENCE [LARGE SCALE GENOMIC DNA]</scope>
    <source>
        <strain evidence="1">K</strain>
    </source>
</reference>
<dbReference type="AlphaFoldDB" id="A0A1J4J718"/>
<sequence length="124" mass="13792">MSLSLNLPPEDLKKLGDAIESDQSYQTIKNKMRASVLLCTQELMNNTKDSAFDQFELKLPENENIELAVAIAADFLKQKKLFHTLSVLHDEVKAEDLEKGEEQMNALLASASSENALAKLISVQ</sequence>
<evidence type="ECO:0000313" key="1">
    <source>
        <dbReference type="EMBL" id="OHS94449.1"/>
    </source>
</evidence>
<accession>A0A1J4J718</accession>
<gene>
    <name evidence="1" type="ORF">TRFO_11046</name>
</gene>
<proteinExistence type="predicted"/>
<dbReference type="EMBL" id="MLAK01001315">
    <property type="protein sequence ID" value="OHS94449.1"/>
    <property type="molecule type" value="Genomic_DNA"/>
</dbReference>
<dbReference type="Proteomes" id="UP000179807">
    <property type="component" value="Unassembled WGS sequence"/>
</dbReference>
<name>A0A1J4J718_9EUKA</name>
<dbReference type="OrthoDB" id="10489742at2759"/>
<keyword evidence="2" id="KW-1185">Reference proteome</keyword>